<organism evidence="7 8">
    <name type="scientific">Reichenbachiella carrageenanivorans</name>
    <dbReference type="NCBI Taxonomy" id="2979869"/>
    <lineage>
        <taxon>Bacteria</taxon>
        <taxon>Pseudomonadati</taxon>
        <taxon>Bacteroidota</taxon>
        <taxon>Cytophagia</taxon>
        <taxon>Cytophagales</taxon>
        <taxon>Reichenbachiellaceae</taxon>
        <taxon>Reichenbachiella</taxon>
    </lineage>
</organism>
<evidence type="ECO:0000256" key="5">
    <source>
        <dbReference type="SAM" id="SignalP"/>
    </source>
</evidence>
<evidence type="ECO:0000256" key="4">
    <source>
        <dbReference type="ARBA" id="ARBA00022837"/>
    </source>
</evidence>
<gene>
    <name evidence="7" type="ORF">N7E81_01895</name>
</gene>
<accession>A0ABY6D118</accession>
<dbReference type="PANTHER" id="PTHR42693">
    <property type="entry name" value="ARYLSULFATASE FAMILY MEMBER"/>
    <property type="match status" value="1"/>
</dbReference>
<dbReference type="PROSITE" id="PS00523">
    <property type="entry name" value="SULFATASE_1"/>
    <property type="match status" value="1"/>
</dbReference>
<comment type="similarity">
    <text evidence="1">Belongs to the sulfatase family.</text>
</comment>
<dbReference type="SUPFAM" id="SSF53649">
    <property type="entry name" value="Alkaline phosphatase-like"/>
    <property type="match status" value="1"/>
</dbReference>
<reference evidence="7" key="1">
    <citation type="submission" date="2022-10" db="EMBL/GenBank/DDBJ databases">
        <title>Comparative genomics and taxonomic characterization of three novel marine species of genus Reichenbachiella exhibiting antioxidant and polysaccharide degradation activities.</title>
        <authorList>
            <person name="Muhammad N."/>
            <person name="Lee Y.-J."/>
            <person name="Ko J."/>
            <person name="Kim S.-G."/>
        </authorList>
    </citation>
    <scope>NUCLEOTIDE SEQUENCE</scope>
    <source>
        <strain evidence="7">Wsw4-B4</strain>
    </source>
</reference>
<keyword evidence="2" id="KW-0479">Metal-binding</keyword>
<keyword evidence="4" id="KW-0106">Calcium</keyword>
<protein>
    <submittedName>
        <fullName evidence="7">Sulfatase-like hydrolase/transferase</fullName>
    </submittedName>
</protein>
<dbReference type="InterPro" id="IPR000917">
    <property type="entry name" value="Sulfatase_N"/>
</dbReference>
<sequence>MLNKLHLCCITLIWLFCLAQINVTQGQKKATDSPNIIFIFSDDWGYGDIGNHGSTFCKTPNLDQMMDEGLELNNFTVNHPVCSPSRAAVVTGQFPARNSIHRHFADISHNVQSGMPDWLDPNIPMLPRMIQEAGYRTGHFGKWHLTNRGIAGAPLPAAYGYDEYAGFNGPGEAIATDQTIPKALDFIRENADKPFFVNLWLHEPHTPHFPKQEYLQQFEHLNEQQQIYAAVIAEADYGVGQVFDLLKELSLDEKTLVIFSSDNGPESTGGVNRKKHGDKGFGTYYSVGETGGLKGNKRSLFAGGVRVPFIARWPGVIEPGTKDTTSVITAVDLLPTFVELTNAKMPKKYEPDGESILGVLKGTPTSRTKTIYWEWLGNHTQPYLWPHLGIRKGPWKLMINEEMSKSELYNIEEDWAEENDISGEFPEITNELLKELKKWKKELPTAPNSACFSISR</sequence>
<evidence type="ECO:0000313" key="8">
    <source>
        <dbReference type="Proteomes" id="UP001062165"/>
    </source>
</evidence>
<keyword evidence="3" id="KW-0378">Hydrolase</keyword>
<dbReference type="Gene3D" id="3.30.1120.10">
    <property type="match status" value="1"/>
</dbReference>
<dbReference type="PANTHER" id="PTHR42693:SF53">
    <property type="entry name" value="ENDO-4-O-SULFATASE"/>
    <property type="match status" value="1"/>
</dbReference>
<evidence type="ECO:0000256" key="1">
    <source>
        <dbReference type="ARBA" id="ARBA00008779"/>
    </source>
</evidence>
<dbReference type="RefSeq" id="WP_263051588.1">
    <property type="nucleotide sequence ID" value="NZ_CP106735.1"/>
</dbReference>
<evidence type="ECO:0000256" key="3">
    <source>
        <dbReference type="ARBA" id="ARBA00022801"/>
    </source>
</evidence>
<dbReference type="InterPro" id="IPR024607">
    <property type="entry name" value="Sulfatase_CS"/>
</dbReference>
<keyword evidence="8" id="KW-1185">Reference proteome</keyword>
<feature type="signal peptide" evidence="5">
    <location>
        <begin position="1"/>
        <end position="19"/>
    </location>
</feature>
<dbReference type="Gene3D" id="3.40.720.10">
    <property type="entry name" value="Alkaline Phosphatase, subunit A"/>
    <property type="match status" value="1"/>
</dbReference>
<feature type="domain" description="Sulfatase N-terminal" evidence="6">
    <location>
        <begin position="34"/>
        <end position="342"/>
    </location>
</feature>
<dbReference type="InterPro" id="IPR017850">
    <property type="entry name" value="Alkaline_phosphatase_core_sf"/>
</dbReference>
<dbReference type="EMBL" id="CP106735">
    <property type="protein sequence ID" value="UXX79857.1"/>
    <property type="molecule type" value="Genomic_DNA"/>
</dbReference>
<proteinExistence type="inferred from homology"/>
<evidence type="ECO:0000313" key="7">
    <source>
        <dbReference type="EMBL" id="UXX79857.1"/>
    </source>
</evidence>
<feature type="chain" id="PRO_5047351417" evidence="5">
    <location>
        <begin position="20"/>
        <end position="456"/>
    </location>
</feature>
<evidence type="ECO:0000256" key="2">
    <source>
        <dbReference type="ARBA" id="ARBA00022723"/>
    </source>
</evidence>
<dbReference type="Pfam" id="PF00884">
    <property type="entry name" value="Sulfatase"/>
    <property type="match status" value="1"/>
</dbReference>
<dbReference type="Proteomes" id="UP001062165">
    <property type="component" value="Chromosome"/>
</dbReference>
<evidence type="ECO:0000259" key="6">
    <source>
        <dbReference type="Pfam" id="PF00884"/>
    </source>
</evidence>
<name>A0ABY6D118_9BACT</name>
<keyword evidence="5" id="KW-0732">Signal</keyword>
<dbReference type="InterPro" id="IPR050738">
    <property type="entry name" value="Sulfatase"/>
</dbReference>